<dbReference type="InterPro" id="IPR020616">
    <property type="entry name" value="Thiolase_N"/>
</dbReference>
<evidence type="ECO:0000256" key="2">
    <source>
        <dbReference type="ARBA" id="ARBA00022679"/>
    </source>
</evidence>
<dbReference type="STRING" id="966.BTA35_0217610"/>
<gene>
    <name evidence="5" type="ORF">BTA35_0217610</name>
</gene>
<dbReference type="EMBL" id="MTSD02000268">
    <property type="protein sequence ID" value="OOV74190.1"/>
    <property type="molecule type" value="Genomic_DNA"/>
</dbReference>
<dbReference type="Proteomes" id="UP000190064">
    <property type="component" value="Unassembled WGS sequence"/>
</dbReference>
<sequence length="58" mass="5881">MQEVVIVAAGRTAIGSFNGSLSSVSAVDLGAAVIKGLLEQTGIDPKQIDEVLLGQVLT</sequence>
<dbReference type="PANTHER" id="PTHR18919:SF107">
    <property type="entry name" value="ACETYL-COA ACETYLTRANSFERASE, CYTOSOLIC"/>
    <property type="match status" value="1"/>
</dbReference>
<dbReference type="AlphaFoldDB" id="A0A1T1G9C2"/>
<accession>A0A1T1G9C2</accession>
<dbReference type="GO" id="GO:0016747">
    <property type="term" value="F:acyltransferase activity, transferring groups other than amino-acyl groups"/>
    <property type="evidence" value="ECO:0007669"/>
    <property type="project" value="InterPro"/>
</dbReference>
<protein>
    <recommendedName>
        <fullName evidence="4">Thiolase N-terminal domain-containing protein</fullName>
    </recommendedName>
</protein>
<feature type="non-terminal residue" evidence="5">
    <location>
        <position position="58"/>
    </location>
</feature>
<organism evidence="5 6">
    <name type="scientific">Oceanospirillum linum</name>
    <dbReference type="NCBI Taxonomy" id="966"/>
    <lineage>
        <taxon>Bacteria</taxon>
        <taxon>Pseudomonadati</taxon>
        <taxon>Pseudomonadota</taxon>
        <taxon>Gammaproteobacteria</taxon>
        <taxon>Oceanospirillales</taxon>
        <taxon>Oceanospirillaceae</taxon>
        <taxon>Oceanospirillum</taxon>
    </lineage>
</organism>
<name>A0A1T1G9C2_OCELI</name>
<dbReference type="Pfam" id="PF00108">
    <property type="entry name" value="Thiolase_N"/>
    <property type="match status" value="1"/>
</dbReference>
<feature type="domain" description="Thiolase N-terminal" evidence="4">
    <location>
        <begin position="4"/>
        <end position="58"/>
    </location>
</feature>
<comment type="caution">
    <text evidence="5">The sequence shown here is derived from an EMBL/GenBank/DDBJ whole genome shotgun (WGS) entry which is preliminary data.</text>
</comment>
<dbReference type="SUPFAM" id="SSF53901">
    <property type="entry name" value="Thiolase-like"/>
    <property type="match status" value="1"/>
</dbReference>
<dbReference type="PANTHER" id="PTHR18919">
    <property type="entry name" value="ACETYL-COA C-ACYLTRANSFERASE"/>
    <property type="match status" value="1"/>
</dbReference>
<dbReference type="InterPro" id="IPR016039">
    <property type="entry name" value="Thiolase-like"/>
</dbReference>
<reference evidence="5" key="1">
    <citation type="submission" date="2017-02" db="EMBL/GenBank/DDBJ databases">
        <title>Draft Genome Sequence of the Salt Water Bacterium Oceanospirillum linum ATCC 11336.</title>
        <authorList>
            <person name="Trachtenberg A.M."/>
            <person name="Carney J.G."/>
            <person name="Linnane J.D."/>
            <person name="Rheaume B.A."/>
            <person name="Pitts N.L."/>
            <person name="Mykles D.L."/>
            <person name="Maclea K.S."/>
        </authorList>
    </citation>
    <scope>NUCLEOTIDE SEQUENCE [LARGE SCALE GENOMIC DNA]</scope>
    <source>
        <strain evidence="5">ATCC 11336</strain>
    </source>
</reference>
<evidence type="ECO:0000256" key="1">
    <source>
        <dbReference type="ARBA" id="ARBA00010982"/>
    </source>
</evidence>
<keyword evidence="6" id="KW-1185">Reference proteome</keyword>
<evidence type="ECO:0000256" key="3">
    <source>
        <dbReference type="ARBA" id="ARBA00023315"/>
    </source>
</evidence>
<keyword evidence="2" id="KW-0808">Transferase</keyword>
<comment type="similarity">
    <text evidence="1">Belongs to the thiolase-like superfamily. Thiolase family.</text>
</comment>
<proteinExistence type="inferred from homology"/>
<evidence type="ECO:0000259" key="4">
    <source>
        <dbReference type="Pfam" id="PF00108"/>
    </source>
</evidence>
<evidence type="ECO:0000313" key="6">
    <source>
        <dbReference type="Proteomes" id="UP000190064"/>
    </source>
</evidence>
<evidence type="ECO:0000313" key="5">
    <source>
        <dbReference type="EMBL" id="OOV74190.1"/>
    </source>
</evidence>
<dbReference type="Gene3D" id="3.40.47.10">
    <property type="match status" value="1"/>
</dbReference>
<keyword evidence="3" id="KW-0012">Acyltransferase</keyword>